<dbReference type="Gene3D" id="3.40.30.10">
    <property type="entry name" value="Glutaredoxin"/>
    <property type="match status" value="1"/>
</dbReference>
<comment type="caution">
    <text evidence="7">The sequence shown here is derived from an EMBL/GenBank/DDBJ whole genome shotgun (WGS) entry which is preliminary data.</text>
</comment>
<dbReference type="InterPro" id="IPR029760">
    <property type="entry name" value="GPX_CS"/>
</dbReference>
<dbReference type="CDD" id="cd00340">
    <property type="entry name" value="GSH_Peroxidase"/>
    <property type="match status" value="1"/>
</dbReference>
<dbReference type="PROSITE" id="PS51355">
    <property type="entry name" value="GLUTATHIONE_PEROXID_3"/>
    <property type="match status" value="1"/>
</dbReference>
<dbReference type="EMBL" id="JALLBG020000273">
    <property type="protein sequence ID" value="KAL3757105.1"/>
    <property type="molecule type" value="Genomic_DNA"/>
</dbReference>
<evidence type="ECO:0000256" key="4">
    <source>
        <dbReference type="RuleBase" id="RU000499"/>
    </source>
</evidence>
<comment type="similarity">
    <text evidence="1 4">Belongs to the glutathione peroxidase family.</text>
</comment>
<keyword evidence="3 4" id="KW-0560">Oxidoreductase</keyword>
<evidence type="ECO:0000313" key="8">
    <source>
        <dbReference type="Proteomes" id="UP001530293"/>
    </source>
</evidence>
<evidence type="ECO:0000256" key="2">
    <source>
        <dbReference type="ARBA" id="ARBA00022559"/>
    </source>
</evidence>
<sequence length="255" mass="28388">MMNRLLFATILLASSLSNNFFGHGGGIAIVAAEDAHPQCDEWASTGECSLNPTYMWSSCADACGKLAETERTMSAEIEKKIANINSFFDLEALDIDKNVVKFDQFRGKVTVITNVASYCGYTESHYTGLVHLHYRFKNSPVGFNILAFPCNQFGNQEYVVVWPEECPAIKLFAKQKGVEFMMMDKVDVNGLDASPVYHYLKKVAGPPRITWNFATYYLVKPDGTTQSFSGVEPMELVPHISKAMGIDDEEANSEF</sequence>
<feature type="domain" description="ShKT" evidence="6">
    <location>
        <begin position="33"/>
        <end position="64"/>
    </location>
</feature>
<feature type="chain" id="PRO_5044862967" description="Glutathione peroxidase" evidence="5">
    <location>
        <begin position="18"/>
        <end position="255"/>
    </location>
</feature>
<dbReference type="PANTHER" id="PTHR11592">
    <property type="entry name" value="GLUTATHIONE PEROXIDASE"/>
    <property type="match status" value="1"/>
</dbReference>
<keyword evidence="2 4" id="KW-0575">Peroxidase</keyword>
<dbReference type="Pfam" id="PF01549">
    <property type="entry name" value="ShK"/>
    <property type="match status" value="1"/>
</dbReference>
<evidence type="ECO:0000256" key="5">
    <source>
        <dbReference type="SAM" id="SignalP"/>
    </source>
</evidence>
<organism evidence="7 8">
    <name type="scientific">Discostella pseudostelligera</name>
    <dbReference type="NCBI Taxonomy" id="259834"/>
    <lineage>
        <taxon>Eukaryota</taxon>
        <taxon>Sar</taxon>
        <taxon>Stramenopiles</taxon>
        <taxon>Ochrophyta</taxon>
        <taxon>Bacillariophyta</taxon>
        <taxon>Coscinodiscophyceae</taxon>
        <taxon>Thalassiosirophycidae</taxon>
        <taxon>Stephanodiscales</taxon>
        <taxon>Stephanodiscaceae</taxon>
        <taxon>Discostella</taxon>
    </lineage>
</organism>
<evidence type="ECO:0000313" key="7">
    <source>
        <dbReference type="EMBL" id="KAL3757105.1"/>
    </source>
</evidence>
<evidence type="ECO:0000256" key="1">
    <source>
        <dbReference type="ARBA" id="ARBA00006926"/>
    </source>
</evidence>
<name>A0ABD3LZC9_9STRA</name>
<dbReference type="InterPro" id="IPR000889">
    <property type="entry name" value="Glutathione_peroxidase"/>
</dbReference>
<evidence type="ECO:0000259" key="6">
    <source>
        <dbReference type="Pfam" id="PF01549"/>
    </source>
</evidence>
<proteinExistence type="inferred from homology"/>
<feature type="signal peptide" evidence="5">
    <location>
        <begin position="1"/>
        <end position="17"/>
    </location>
</feature>
<dbReference type="Pfam" id="PF00255">
    <property type="entry name" value="GSHPx"/>
    <property type="match status" value="1"/>
</dbReference>
<dbReference type="InterPro" id="IPR036249">
    <property type="entry name" value="Thioredoxin-like_sf"/>
</dbReference>
<dbReference type="PROSITE" id="PS00763">
    <property type="entry name" value="GLUTATHIONE_PEROXID_2"/>
    <property type="match status" value="1"/>
</dbReference>
<accession>A0ABD3LZC9</accession>
<dbReference type="PANTHER" id="PTHR11592:SF132">
    <property type="entry name" value="GLUTATHIONE PEROXIDASE 7, CHLOROPLASTIC-RELATED"/>
    <property type="match status" value="1"/>
</dbReference>
<gene>
    <name evidence="7" type="ORF">ACHAWU_002944</name>
</gene>
<evidence type="ECO:0000256" key="3">
    <source>
        <dbReference type="ARBA" id="ARBA00023002"/>
    </source>
</evidence>
<protein>
    <recommendedName>
        <fullName evidence="4">Glutathione peroxidase</fullName>
    </recommendedName>
</protein>
<keyword evidence="8" id="KW-1185">Reference proteome</keyword>
<dbReference type="InterPro" id="IPR003582">
    <property type="entry name" value="ShKT_dom"/>
</dbReference>
<keyword evidence="5" id="KW-0732">Signal</keyword>
<dbReference type="PRINTS" id="PR01011">
    <property type="entry name" value="GLUTPROXDASE"/>
</dbReference>
<dbReference type="GO" id="GO:0004601">
    <property type="term" value="F:peroxidase activity"/>
    <property type="evidence" value="ECO:0007669"/>
    <property type="project" value="UniProtKB-KW"/>
</dbReference>
<reference evidence="7 8" key="1">
    <citation type="submission" date="2024-10" db="EMBL/GenBank/DDBJ databases">
        <title>Updated reference genomes for cyclostephanoid diatoms.</title>
        <authorList>
            <person name="Roberts W.R."/>
            <person name="Alverson A.J."/>
        </authorList>
    </citation>
    <scope>NUCLEOTIDE SEQUENCE [LARGE SCALE GENOMIC DNA]</scope>
    <source>
        <strain evidence="7 8">AJA232-27</strain>
    </source>
</reference>
<dbReference type="Proteomes" id="UP001530293">
    <property type="component" value="Unassembled WGS sequence"/>
</dbReference>
<dbReference type="AlphaFoldDB" id="A0ABD3LZC9"/>
<dbReference type="SUPFAM" id="SSF52833">
    <property type="entry name" value="Thioredoxin-like"/>
    <property type="match status" value="1"/>
</dbReference>